<evidence type="ECO:0000313" key="3">
    <source>
        <dbReference type="Proteomes" id="UP000326202"/>
    </source>
</evidence>
<dbReference type="Proteomes" id="UP000326202">
    <property type="component" value="Chromosome"/>
</dbReference>
<dbReference type="EMBL" id="CP042906">
    <property type="protein sequence ID" value="QEX17346.1"/>
    <property type="molecule type" value="Genomic_DNA"/>
</dbReference>
<organism evidence="2 3">
    <name type="scientific">Hypericibacter terrae</name>
    <dbReference type="NCBI Taxonomy" id="2602015"/>
    <lineage>
        <taxon>Bacteria</taxon>
        <taxon>Pseudomonadati</taxon>
        <taxon>Pseudomonadota</taxon>
        <taxon>Alphaproteobacteria</taxon>
        <taxon>Rhodospirillales</taxon>
        <taxon>Dongiaceae</taxon>
        <taxon>Hypericibacter</taxon>
    </lineage>
</organism>
<gene>
    <name evidence="2" type="ORF">FRZ44_26440</name>
</gene>
<dbReference type="CDD" id="cd00761">
    <property type="entry name" value="Glyco_tranf_GTA_type"/>
    <property type="match status" value="1"/>
</dbReference>
<dbReference type="AlphaFoldDB" id="A0A5J6MR50"/>
<dbReference type="Gene3D" id="3.90.550.10">
    <property type="entry name" value="Spore Coat Polysaccharide Biosynthesis Protein SpsA, Chain A"/>
    <property type="match status" value="1"/>
</dbReference>
<reference evidence="2 3" key="1">
    <citation type="submission" date="2019-08" db="EMBL/GenBank/DDBJ databases">
        <title>Hyperibacter terrae gen. nov., sp. nov. and Hyperibacter viscosus sp. nov., two new members in the family Rhodospirillaceae isolated from the rhizosphere of Hypericum perforatum.</title>
        <authorList>
            <person name="Noviana Z."/>
        </authorList>
    </citation>
    <scope>NUCLEOTIDE SEQUENCE [LARGE SCALE GENOMIC DNA]</scope>
    <source>
        <strain evidence="2 3">R5913</strain>
    </source>
</reference>
<sequence length="266" mass="29800">MQSLSVLIASRLAPSTRPQANGALLVEAAIQSIRSQTLAARAEIRIVVGVDRGKKVPPALANRDDITFVESAGRTQAAALNAAVGHIDGDFVSFLEDDDIWDPHFLETAFAALKLKSYGFASCNQLEMDETDRPLRLRDFPTMSGWLMPRATWDAVGTFNESYRWHLDNDWLGRLGRLDISRCHLVEDGAPRDAVSIERDRPEIATLLKHSLRKVELARHSLTLPLVRRLVHRGSGIAQISRDPAVKAESRDEYERLIREYGLLPW</sequence>
<dbReference type="KEGG" id="htq:FRZ44_26440"/>
<dbReference type="InterPro" id="IPR029044">
    <property type="entry name" value="Nucleotide-diphossugar_trans"/>
</dbReference>
<dbReference type="RefSeq" id="WP_151177615.1">
    <property type="nucleotide sequence ID" value="NZ_CP042906.1"/>
</dbReference>
<protein>
    <recommendedName>
        <fullName evidence="1">Glycosyltransferase 2-like domain-containing protein</fullName>
    </recommendedName>
</protein>
<dbReference type="Pfam" id="PF00535">
    <property type="entry name" value="Glycos_transf_2"/>
    <property type="match status" value="1"/>
</dbReference>
<name>A0A5J6MR50_9PROT</name>
<feature type="domain" description="Glycosyltransferase 2-like" evidence="1">
    <location>
        <begin position="24"/>
        <end position="138"/>
    </location>
</feature>
<proteinExistence type="predicted"/>
<dbReference type="SUPFAM" id="SSF53448">
    <property type="entry name" value="Nucleotide-diphospho-sugar transferases"/>
    <property type="match status" value="1"/>
</dbReference>
<keyword evidence="3" id="KW-1185">Reference proteome</keyword>
<dbReference type="InterPro" id="IPR001173">
    <property type="entry name" value="Glyco_trans_2-like"/>
</dbReference>
<accession>A0A5J6MR50</accession>
<evidence type="ECO:0000313" key="2">
    <source>
        <dbReference type="EMBL" id="QEX17346.1"/>
    </source>
</evidence>
<dbReference type="OrthoDB" id="9816424at2"/>
<evidence type="ECO:0000259" key="1">
    <source>
        <dbReference type="Pfam" id="PF00535"/>
    </source>
</evidence>